<dbReference type="Gene3D" id="3.40.20.10">
    <property type="entry name" value="Severin"/>
    <property type="match status" value="3"/>
</dbReference>
<evidence type="ECO:0000313" key="3">
    <source>
        <dbReference type="Proteomes" id="UP001206595"/>
    </source>
</evidence>
<organism evidence="2 3">
    <name type="scientific">Umbelopsis ramanniana AG</name>
    <dbReference type="NCBI Taxonomy" id="1314678"/>
    <lineage>
        <taxon>Eukaryota</taxon>
        <taxon>Fungi</taxon>
        <taxon>Fungi incertae sedis</taxon>
        <taxon>Mucoromycota</taxon>
        <taxon>Mucoromycotina</taxon>
        <taxon>Umbelopsidomycetes</taxon>
        <taxon>Umbelopsidales</taxon>
        <taxon>Umbelopsidaceae</taxon>
        <taxon>Umbelopsis</taxon>
    </lineage>
</organism>
<dbReference type="EMBL" id="MU620898">
    <property type="protein sequence ID" value="KAI8582947.1"/>
    <property type="molecule type" value="Genomic_DNA"/>
</dbReference>
<reference evidence="2" key="1">
    <citation type="submission" date="2021-06" db="EMBL/GenBank/DDBJ databases">
        <authorList>
            <consortium name="DOE Joint Genome Institute"/>
            <person name="Mondo S.J."/>
            <person name="Amses K.R."/>
            <person name="Simmons D.R."/>
            <person name="Longcore J.E."/>
            <person name="Seto K."/>
            <person name="Alves G.H."/>
            <person name="Bonds A.E."/>
            <person name="Quandt C.A."/>
            <person name="Davis W.J."/>
            <person name="Chang Y."/>
            <person name="Letcher P.M."/>
            <person name="Powell M.J."/>
            <person name="Kuo A."/>
            <person name="Labutti K."/>
            <person name="Pangilinan J."/>
            <person name="Andreopoulos W."/>
            <person name="Tritt A."/>
            <person name="Riley R."/>
            <person name="Hundley H."/>
            <person name="Johnson J."/>
            <person name="Lipzen A."/>
            <person name="Barry K."/>
            <person name="Berbee M.L."/>
            <person name="Buchler N.E."/>
            <person name="Grigoriev I.V."/>
            <person name="Spatafora J.W."/>
            <person name="Stajich J.E."/>
            <person name="James T.Y."/>
        </authorList>
    </citation>
    <scope>NUCLEOTIDE SEQUENCE</scope>
    <source>
        <strain evidence="2">AG</strain>
    </source>
</reference>
<protein>
    <recommendedName>
        <fullName evidence="1">Gelsolin-like domain-containing protein</fullName>
    </recommendedName>
</protein>
<sequence length="386" mass="43404">MLKNSSWKLEDTNLANFGSKLDLDHRQQEGSLETAWNQPKSRVGKETGLWIWRVEDFRLVPVPNRQYGKFYQGDSYLLLRSTTRGNSDALIHHLHFWLGLDTSQDEAGTAAYKAVELDDYLGSTPVQHREVQHQESELFQSYFPRIVYLSGGVSSGFHHHDEQQPVTRLLQVHKPQALSTTHTRNAVVISEVPLSSDSLNSGDVFVLDTGDKIYQWQGQKSQGVEKAKAAEYIAQLISERDGKGETVIVEEQSGAHNGFWDVLGSHGPIKSAAEGEKSAERQIQQGSGQKRLFRLIHGNGDGLQFKEVEPRQSSFDSSHVFIFDVGHQVYTWVGRNAMGTDRASGLHYAQLYIQHSKLPAFTPITRVIEGGEDELFESSLEGWQGW</sequence>
<dbReference type="SUPFAM" id="SSF55753">
    <property type="entry name" value="Actin depolymerizing proteins"/>
    <property type="match status" value="3"/>
</dbReference>
<evidence type="ECO:0000259" key="1">
    <source>
        <dbReference type="Pfam" id="PF00626"/>
    </source>
</evidence>
<dbReference type="InterPro" id="IPR007123">
    <property type="entry name" value="Gelsolin-like_dom"/>
</dbReference>
<dbReference type="AlphaFoldDB" id="A0AAD5HFY3"/>
<dbReference type="GO" id="GO:0008154">
    <property type="term" value="P:actin polymerization or depolymerization"/>
    <property type="evidence" value="ECO:0007669"/>
    <property type="project" value="TreeGrafter"/>
</dbReference>
<dbReference type="PRINTS" id="PR00597">
    <property type="entry name" value="GELSOLIN"/>
</dbReference>
<dbReference type="InterPro" id="IPR007122">
    <property type="entry name" value="Villin/Gelsolin"/>
</dbReference>
<name>A0AAD5HFY3_UMBRA</name>
<dbReference type="InterPro" id="IPR029006">
    <property type="entry name" value="ADF-H/Gelsolin-like_dom_sf"/>
</dbReference>
<accession>A0AAD5HFY3</accession>
<feature type="domain" description="Gelsolin-like" evidence="1">
    <location>
        <begin position="188"/>
        <end position="260"/>
    </location>
</feature>
<feature type="domain" description="Gelsolin-like" evidence="1">
    <location>
        <begin position="57"/>
        <end position="139"/>
    </location>
</feature>
<dbReference type="CDD" id="cd11290">
    <property type="entry name" value="gelsolin_S1_like"/>
    <property type="match status" value="1"/>
</dbReference>
<dbReference type="RefSeq" id="XP_051447951.1">
    <property type="nucleotide sequence ID" value="XM_051586407.1"/>
</dbReference>
<dbReference type="GO" id="GO:0051015">
    <property type="term" value="F:actin filament binding"/>
    <property type="evidence" value="ECO:0007669"/>
    <property type="project" value="InterPro"/>
</dbReference>
<proteinExistence type="predicted"/>
<dbReference type="Proteomes" id="UP001206595">
    <property type="component" value="Unassembled WGS sequence"/>
</dbReference>
<comment type="caution">
    <text evidence="2">The sequence shown here is derived from an EMBL/GenBank/DDBJ whole genome shotgun (WGS) entry which is preliminary data.</text>
</comment>
<dbReference type="GO" id="GO:0015629">
    <property type="term" value="C:actin cytoskeleton"/>
    <property type="evidence" value="ECO:0007669"/>
    <property type="project" value="TreeGrafter"/>
</dbReference>
<feature type="domain" description="Gelsolin-like" evidence="1">
    <location>
        <begin position="305"/>
        <end position="376"/>
    </location>
</feature>
<keyword evidence="3" id="KW-1185">Reference proteome</keyword>
<dbReference type="GeneID" id="75911755"/>
<gene>
    <name evidence="2" type="ORF">K450DRAFT_225597</name>
</gene>
<dbReference type="GO" id="GO:0005737">
    <property type="term" value="C:cytoplasm"/>
    <property type="evidence" value="ECO:0007669"/>
    <property type="project" value="TreeGrafter"/>
</dbReference>
<dbReference type="Pfam" id="PF00626">
    <property type="entry name" value="Gelsolin"/>
    <property type="match status" value="3"/>
</dbReference>
<reference evidence="2" key="2">
    <citation type="journal article" date="2022" name="Proc. Natl. Acad. Sci. U.S.A.">
        <title>Diploid-dominant life cycles characterize the early evolution of Fungi.</title>
        <authorList>
            <person name="Amses K.R."/>
            <person name="Simmons D.R."/>
            <person name="Longcore J.E."/>
            <person name="Mondo S.J."/>
            <person name="Seto K."/>
            <person name="Jeronimo G.H."/>
            <person name="Bonds A.E."/>
            <person name="Quandt C.A."/>
            <person name="Davis W.J."/>
            <person name="Chang Y."/>
            <person name="Federici B.A."/>
            <person name="Kuo A."/>
            <person name="LaButti K."/>
            <person name="Pangilinan J."/>
            <person name="Andreopoulos W."/>
            <person name="Tritt A."/>
            <person name="Riley R."/>
            <person name="Hundley H."/>
            <person name="Johnson J."/>
            <person name="Lipzen A."/>
            <person name="Barry K."/>
            <person name="Lang B.F."/>
            <person name="Cuomo C.A."/>
            <person name="Buchler N.E."/>
            <person name="Grigoriev I.V."/>
            <person name="Spatafora J.W."/>
            <person name="Stajich J.E."/>
            <person name="James T.Y."/>
        </authorList>
    </citation>
    <scope>NUCLEOTIDE SEQUENCE</scope>
    <source>
        <strain evidence="2">AG</strain>
    </source>
</reference>
<dbReference type="PANTHER" id="PTHR11977:SF130">
    <property type="entry name" value="SEVERIN"/>
    <property type="match status" value="1"/>
</dbReference>
<evidence type="ECO:0000313" key="2">
    <source>
        <dbReference type="EMBL" id="KAI8582947.1"/>
    </source>
</evidence>
<dbReference type="SMART" id="SM00262">
    <property type="entry name" value="GEL"/>
    <property type="match status" value="3"/>
</dbReference>
<dbReference type="PANTHER" id="PTHR11977">
    <property type="entry name" value="VILLIN"/>
    <property type="match status" value="1"/>
</dbReference>